<evidence type="ECO:0000256" key="3">
    <source>
        <dbReference type="ARBA" id="ARBA00022692"/>
    </source>
</evidence>
<feature type="transmembrane region" description="Helical" evidence="6">
    <location>
        <begin position="83"/>
        <end position="104"/>
    </location>
</feature>
<accession>A0A6N3D2Q3</accession>
<feature type="transmembrane region" description="Helical" evidence="6">
    <location>
        <begin position="177"/>
        <end position="197"/>
    </location>
</feature>
<feature type="transmembrane region" description="Helical" evidence="6">
    <location>
        <begin position="332"/>
        <end position="353"/>
    </location>
</feature>
<name>A0A6N3D2Q3_EUBLI</name>
<evidence type="ECO:0000313" key="7">
    <source>
        <dbReference type="EMBL" id="VYU22522.1"/>
    </source>
</evidence>
<reference evidence="7" key="1">
    <citation type="submission" date="2019-11" db="EMBL/GenBank/DDBJ databases">
        <authorList>
            <person name="Feng L."/>
        </authorList>
    </citation>
    <scope>NUCLEOTIDE SEQUENCE</scope>
    <source>
        <strain evidence="7">ElimosumLFYP34</strain>
    </source>
</reference>
<dbReference type="InterPro" id="IPR050833">
    <property type="entry name" value="Poly_Biosynth_Transport"/>
</dbReference>
<gene>
    <name evidence="7" type="ORF">ELLFYP34_02985</name>
</gene>
<sequence length="419" mass="47275">MKTSFKKDVIITIIGQLIVLLITFIVNKIVSVQLGTEGYTEFSIAKRSAGVISYVMLMGLGIAVPRFIPQAKAEKNELLKRKYILSSIIILLIMSLIILFLGFFGKKFLSMIIFGSQDYSYTVLSMLIFAFSTSITTLAISFYRALDQFYMYSISQIIIQFIMLLCAFFLNKEFNNLILFWGILTGIYGLLICIRIIKREKCLKKEVFLFLDNPIRKLLKYCLPRIPGEFILFAYTTVPIILINHKLGINATTPFATGITITTMISPLFSFVGIVLLPLVSKSVVEGNIKSSQNKVRKLGIVYLGLSILAILCVEIVPEVIVKIVFSDSFLGGVPIIRIMVLAVLPNAIYLLLRNPIDAVSEKAYNTFNLMISFFVLNLIIILSNNVFVYALSFFIAYSILGILSFLTWKLCCKRLKNY</sequence>
<protein>
    <submittedName>
        <fullName evidence="7">Polysaccharide biosynthesis protein</fullName>
    </submittedName>
</protein>
<feature type="transmembrane region" description="Helical" evidence="6">
    <location>
        <begin position="218"/>
        <end position="243"/>
    </location>
</feature>
<keyword evidence="2" id="KW-1003">Cell membrane</keyword>
<evidence type="ECO:0000256" key="6">
    <source>
        <dbReference type="SAM" id="Phobius"/>
    </source>
</evidence>
<feature type="transmembrane region" description="Helical" evidence="6">
    <location>
        <begin position="51"/>
        <end position="71"/>
    </location>
</feature>
<dbReference type="GO" id="GO:0005886">
    <property type="term" value="C:plasma membrane"/>
    <property type="evidence" value="ECO:0007669"/>
    <property type="project" value="UniProtKB-SubCell"/>
</dbReference>
<evidence type="ECO:0000256" key="2">
    <source>
        <dbReference type="ARBA" id="ARBA00022475"/>
    </source>
</evidence>
<evidence type="ECO:0000256" key="1">
    <source>
        <dbReference type="ARBA" id="ARBA00004651"/>
    </source>
</evidence>
<feature type="transmembrane region" description="Helical" evidence="6">
    <location>
        <begin position="149"/>
        <end position="171"/>
    </location>
</feature>
<feature type="transmembrane region" description="Helical" evidence="6">
    <location>
        <begin position="365"/>
        <end position="383"/>
    </location>
</feature>
<feature type="transmembrane region" description="Helical" evidence="6">
    <location>
        <begin position="119"/>
        <end position="142"/>
    </location>
</feature>
<dbReference type="Pfam" id="PF01943">
    <property type="entry name" value="Polysacc_synt"/>
    <property type="match status" value="1"/>
</dbReference>
<organism evidence="7">
    <name type="scientific">Eubacterium limosum</name>
    <dbReference type="NCBI Taxonomy" id="1736"/>
    <lineage>
        <taxon>Bacteria</taxon>
        <taxon>Bacillati</taxon>
        <taxon>Bacillota</taxon>
        <taxon>Clostridia</taxon>
        <taxon>Eubacteriales</taxon>
        <taxon>Eubacteriaceae</taxon>
        <taxon>Eubacterium</taxon>
    </lineage>
</organism>
<dbReference type="PANTHER" id="PTHR30250">
    <property type="entry name" value="PST FAMILY PREDICTED COLANIC ACID TRANSPORTER"/>
    <property type="match status" value="1"/>
</dbReference>
<comment type="subcellular location">
    <subcellularLocation>
        <location evidence="1">Cell membrane</location>
        <topology evidence="1">Multi-pass membrane protein</topology>
    </subcellularLocation>
</comment>
<feature type="transmembrane region" description="Helical" evidence="6">
    <location>
        <begin position="255"/>
        <end position="280"/>
    </location>
</feature>
<keyword evidence="4 6" id="KW-1133">Transmembrane helix</keyword>
<proteinExistence type="predicted"/>
<feature type="transmembrane region" description="Helical" evidence="6">
    <location>
        <begin position="389"/>
        <end position="409"/>
    </location>
</feature>
<evidence type="ECO:0000256" key="5">
    <source>
        <dbReference type="ARBA" id="ARBA00023136"/>
    </source>
</evidence>
<dbReference type="EMBL" id="CACRTR010000008">
    <property type="protein sequence ID" value="VYU22522.1"/>
    <property type="molecule type" value="Genomic_DNA"/>
</dbReference>
<feature type="transmembrane region" description="Helical" evidence="6">
    <location>
        <begin position="301"/>
        <end position="326"/>
    </location>
</feature>
<feature type="transmembrane region" description="Helical" evidence="6">
    <location>
        <begin position="9"/>
        <end position="31"/>
    </location>
</feature>
<dbReference type="AlphaFoldDB" id="A0A6N3D2Q3"/>
<keyword evidence="3 6" id="KW-0812">Transmembrane</keyword>
<dbReference type="PANTHER" id="PTHR30250:SF11">
    <property type="entry name" value="O-ANTIGEN TRANSPORTER-RELATED"/>
    <property type="match status" value="1"/>
</dbReference>
<evidence type="ECO:0000256" key="4">
    <source>
        <dbReference type="ARBA" id="ARBA00022989"/>
    </source>
</evidence>
<dbReference type="InterPro" id="IPR002797">
    <property type="entry name" value="Polysacc_synth"/>
</dbReference>
<keyword evidence="5 6" id="KW-0472">Membrane</keyword>